<evidence type="ECO:0000256" key="1">
    <source>
        <dbReference type="SAM" id="MobiDB-lite"/>
    </source>
</evidence>
<name>A0A804K688_MUSAM</name>
<protein>
    <submittedName>
        <fullName evidence="2">Uncharacterized protein</fullName>
    </submittedName>
</protein>
<evidence type="ECO:0000313" key="3">
    <source>
        <dbReference type="Proteomes" id="UP000012960"/>
    </source>
</evidence>
<dbReference type="InParanoid" id="A0A804K688"/>
<evidence type="ECO:0000313" key="2">
    <source>
        <dbReference type="EnsemblPlants" id="Ma08_p13570.1"/>
    </source>
</evidence>
<feature type="compositionally biased region" description="Polar residues" evidence="1">
    <location>
        <begin position="13"/>
        <end position="24"/>
    </location>
</feature>
<dbReference type="EnsemblPlants" id="Ma08_t13570.1">
    <property type="protein sequence ID" value="Ma08_p13570.1"/>
    <property type="gene ID" value="Ma08_g13570"/>
</dbReference>
<reference evidence="2" key="1">
    <citation type="submission" date="2021-05" db="UniProtKB">
        <authorList>
            <consortium name="EnsemblPlants"/>
        </authorList>
    </citation>
    <scope>IDENTIFICATION</scope>
    <source>
        <strain evidence="2">subsp. malaccensis</strain>
    </source>
</reference>
<dbReference type="AlphaFoldDB" id="A0A804K688"/>
<dbReference type="Gramene" id="Ma08_t13570.1">
    <property type="protein sequence ID" value="Ma08_p13570.1"/>
    <property type="gene ID" value="Ma08_g13570"/>
</dbReference>
<feature type="region of interest" description="Disordered" evidence="1">
    <location>
        <begin position="1"/>
        <end position="31"/>
    </location>
</feature>
<sequence length="31" mass="3313">MSDPSSPMPKLMTQYSSVGTSTGPLAQRPIF</sequence>
<keyword evidence="3" id="KW-1185">Reference proteome</keyword>
<dbReference type="Proteomes" id="UP000012960">
    <property type="component" value="Unplaced"/>
</dbReference>
<organism evidence="2 3">
    <name type="scientific">Musa acuminata subsp. malaccensis</name>
    <name type="common">Wild banana</name>
    <name type="synonym">Musa malaccensis</name>
    <dbReference type="NCBI Taxonomy" id="214687"/>
    <lineage>
        <taxon>Eukaryota</taxon>
        <taxon>Viridiplantae</taxon>
        <taxon>Streptophyta</taxon>
        <taxon>Embryophyta</taxon>
        <taxon>Tracheophyta</taxon>
        <taxon>Spermatophyta</taxon>
        <taxon>Magnoliopsida</taxon>
        <taxon>Liliopsida</taxon>
        <taxon>Zingiberales</taxon>
        <taxon>Musaceae</taxon>
        <taxon>Musa</taxon>
    </lineage>
</organism>
<accession>A0A804K688</accession>
<proteinExistence type="predicted"/>